<dbReference type="Gene3D" id="1.20.120.980">
    <property type="entry name" value="Serine carboxypeptidase S28, SKS domain"/>
    <property type="match status" value="1"/>
</dbReference>
<dbReference type="InterPro" id="IPR008758">
    <property type="entry name" value="Peptidase_S28"/>
</dbReference>
<dbReference type="GO" id="GO:0070008">
    <property type="term" value="F:serine-type exopeptidase activity"/>
    <property type="evidence" value="ECO:0007669"/>
    <property type="project" value="InterPro"/>
</dbReference>
<evidence type="ECO:0008006" key="8">
    <source>
        <dbReference type="Google" id="ProtNLM"/>
    </source>
</evidence>
<evidence type="ECO:0000256" key="1">
    <source>
        <dbReference type="ARBA" id="ARBA00011079"/>
    </source>
</evidence>
<evidence type="ECO:0000313" key="6">
    <source>
        <dbReference type="EMBL" id="GMI35170.1"/>
    </source>
</evidence>
<keyword evidence="3" id="KW-0732">Signal</keyword>
<reference evidence="7" key="1">
    <citation type="journal article" date="2023" name="Commun. Biol.">
        <title>Genome analysis of Parmales, the sister group of diatoms, reveals the evolutionary specialization of diatoms from phago-mixotrophs to photoautotrophs.</title>
        <authorList>
            <person name="Ban H."/>
            <person name="Sato S."/>
            <person name="Yoshikawa S."/>
            <person name="Yamada K."/>
            <person name="Nakamura Y."/>
            <person name="Ichinomiya M."/>
            <person name="Sato N."/>
            <person name="Blanc-Mathieu R."/>
            <person name="Endo H."/>
            <person name="Kuwata A."/>
            <person name="Ogata H."/>
        </authorList>
    </citation>
    <scope>NUCLEOTIDE SEQUENCE [LARGE SCALE GENOMIC DNA]</scope>
</reference>
<accession>A0A9W7L746</accession>
<evidence type="ECO:0000256" key="5">
    <source>
        <dbReference type="ARBA" id="ARBA00023180"/>
    </source>
</evidence>
<dbReference type="Pfam" id="PF05577">
    <property type="entry name" value="Peptidase_S28"/>
    <property type="match status" value="1"/>
</dbReference>
<protein>
    <recommendedName>
        <fullName evidence="8">Thymus-specific serine protease</fullName>
    </recommendedName>
</protein>
<keyword evidence="7" id="KW-1185">Reference proteome</keyword>
<dbReference type="EMBL" id="BRYA01000897">
    <property type="protein sequence ID" value="GMI35170.1"/>
    <property type="molecule type" value="Genomic_DNA"/>
</dbReference>
<evidence type="ECO:0000313" key="7">
    <source>
        <dbReference type="Proteomes" id="UP001165065"/>
    </source>
</evidence>
<comment type="caution">
    <text evidence="6">The sequence shown here is derived from an EMBL/GenBank/DDBJ whole genome shotgun (WGS) entry which is preliminary data.</text>
</comment>
<dbReference type="AlphaFoldDB" id="A0A9W7L746"/>
<keyword evidence="2" id="KW-0645">Protease</keyword>
<evidence type="ECO:0000256" key="4">
    <source>
        <dbReference type="ARBA" id="ARBA00022801"/>
    </source>
</evidence>
<dbReference type="OrthoDB" id="1735038at2759"/>
<name>A0A9W7L746_9STRA</name>
<dbReference type="InterPro" id="IPR042269">
    <property type="entry name" value="Ser_carbopepase_S28_SKS"/>
</dbReference>
<organism evidence="6 7">
    <name type="scientific">Triparma columacea</name>
    <dbReference type="NCBI Taxonomy" id="722753"/>
    <lineage>
        <taxon>Eukaryota</taxon>
        <taxon>Sar</taxon>
        <taxon>Stramenopiles</taxon>
        <taxon>Ochrophyta</taxon>
        <taxon>Bolidophyceae</taxon>
        <taxon>Parmales</taxon>
        <taxon>Triparmaceae</taxon>
        <taxon>Triparma</taxon>
    </lineage>
</organism>
<gene>
    <name evidence="6" type="ORF">TrCOL_g12821</name>
</gene>
<proteinExistence type="inferred from homology"/>
<sequence length="409" mass="45283">MLTLSSKLTSLNYPVLLTALEHRYYGSSYPEQGSGYQYLTTPQAIADVKGFLTYVKETILTPTTPTLTYTFGGSYPGMVSAFSRFTYPNHVQGSVSSSSPVQATVEMKEYNEVVGNALEMEEIGGSMECLDIVVKGHSQIGEMLSNVEGRSELADVFNICGGEEMLEESRRNREVFAGDGVVYVPAQENDPSCEGELCNIEKICEFLTGRKGEQEEEEEVEEWRVLASLAAAQNGGSCVNVDWEERIAELKSPASILGGTKSWLYQTCTGWGFYQTCPLDSTCPYSKGYHGVDQDLEICERVFNVSKEEVYEAVDKSNGIYGGWNIEDDRILFVNGNVDPWSALSVTPTNGEIEEGTCKEKSFWVEGASHHFWTHEVLDTDGEDVQEAREKIHDTVIGWITDAGEYSGD</sequence>
<comment type="similarity">
    <text evidence="1">Belongs to the peptidase S28 family.</text>
</comment>
<dbReference type="PANTHER" id="PTHR11010">
    <property type="entry name" value="PROTEASE S28 PRO-X CARBOXYPEPTIDASE-RELATED"/>
    <property type="match status" value="1"/>
</dbReference>
<keyword evidence="5" id="KW-0325">Glycoprotein</keyword>
<dbReference type="Proteomes" id="UP001165065">
    <property type="component" value="Unassembled WGS sequence"/>
</dbReference>
<dbReference type="Gene3D" id="3.40.50.1820">
    <property type="entry name" value="alpha/beta hydrolase"/>
    <property type="match status" value="1"/>
</dbReference>
<evidence type="ECO:0000256" key="2">
    <source>
        <dbReference type="ARBA" id="ARBA00022670"/>
    </source>
</evidence>
<dbReference type="GO" id="GO:0008239">
    <property type="term" value="F:dipeptidyl-peptidase activity"/>
    <property type="evidence" value="ECO:0007669"/>
    <property type="project" value="TreeGrafter"/>
</dbReference>
<dbReference type="InterPro" id="IPR029058">
    <property type="entry name" value="AB_hydrolase_fold"/>
</dbReference>
<keyword evidence="4" id="KW-0378">Hydrolase</keyword>
<dbReference type="SUPFAM" id="SSF53474">
    <property type="entry name" value="alpha/beta-Hydrolases"/>
    <property type="match status" value="1"/>
</dbReference>
<evidence type="ECO:0000256" key="3">
    <source>
        <dbReference type="ARBA" id="ARBA00022729"/>
    </source>
</evidence>
<dbReference type="GO" id="GO:0006508">
    <property type="term" value="P:proteolysis"/>
    <property type="evidence" value="ECO:0007669"/>
    <property type="project" value="UniProtKB-KW"/>
</dbReference>
<dbReference type="PANTHER" id="PTHR11010:SF117">
    <property type="entry name" value="SERINE PROTEASE 16"/>
    <property type="match status" value="1"/>
</dbReference>